<dbReference type="AlphaFoldDB" id="A0A2N5DR81"/>
<accession>A0A2N5DR81</accession>
<gene>
    <name evidence="1" type="ORF">SGCZBJ_02235</name>
</gene>
<evidence type="ECO:0000313" key="1">
    <source>
        <dbReference type="EMBL" id="PLR28567.1"/>
    </source>
</evidence>
<dbReference type="RefSeq" id="WP_101716409.1">
    <property type="nucleotide sequence ID" value="NZ_PJRS01000008.1"/>
</dbReference>
<name>A0A2N5DR81_9CAUL</name>
<keyword evidence="2" id="KW-1185">Reference proteome</keyword>
<sequence length="65" mass="7128">MSIPHDPRAVKSPPREGWSFTLTEVTAGMYRVRGKASDGLAIERHGPDEAALLDQLIADAWKLVV</sequence>
<organism evidence="1 2">
    <name type="scientific">Caulobacter zeae</name>
    <dbReference type="NCBI Taxonomy" id="2055137"/>
    <lineage>
        <taxon>Bacteria</taxon>
        <taxon>Pseudomonadati</taxon>
        <taxon>Pseudomonadota</taxon>
        <taxon>Alphaproteobacteria</taxon>
        <taxon>Caulobacterales</taxon>
        <taxon>Caulobacteraceae</taxon>
        <taxon>Caulobacter</taxon>
    </lineage>
</organism>
<comment type="caution">
    <text evidence="1">The sequence shown here is derived from an EMBL/GenBank/DDBJ whole genome shotgun (WGS) entry which is preliminary data.</text>
</comment>
<reference evidence="1 2" key="1">
    <citation type="submission" date="2017-12" db="EMBL/GenBank/DDBJ databases">
        <title>The genome sequence of Caulobacter sp. 410.</title>
        <authorList>
            <person name="Gao J."/>
            <person name="Mao X."/>
            <person name="Sun J."/>
        </authorList>
    </citation>
    <scope>NUCLEOTIDE SEQUENCE [LARGE SCALE GENOMIC DNA]</scope>
    <source>
        <strain evidence="1 2">410</strain>
    </source>
</reference>
<evidence type="ECO:0000313" key="2">
    <source>
        <dbReference type="Proteomes" id="UP000234479"/>
    </source>
</evidence>
<proteinExistence type="predicted"/>
<dbReference type="Proteomes" id="UP000234479">
    <property type="component" value="Unassembled WGS sequence"/>
</dbReference>
<dbReference type="EMBL" id="PJRS01000008">
    <property type="protein sequence ID" value="PLR28567.1"/>
    <property type="molecule type" value="Genomic_DNA"/>
</dbReference>
<protein>
    <submittedName>
        <fullName evidence="1">Uncharacterized protein</fullName>
    </submittedName>
</protein>